<sequence>MEEEIKLYKSEARKLKIKRTKLYEFIEMQEEKKNSIDISYSNKFNVLQKDETKLDHLRKEFVSPFVLQIEQLNYEIGELNNQISDIEKNIQIHQQYLKIVDELTREEGHLDKIKQRISEIESNSNDKSSVITNLSTCFNWILENFNFPKLQDAYIKPKDYLPYIRGRKYNELGSLGAVTMITMAYYLSILICGTKEDNNHPGFLIIDSPRKNLGADSKIEDEEFKDEAIFNSIIKFFLLLDKEYKNDFQIIVINNGYPDFVSKDLIIKEFDGKGTKGLPYGLIDDIHNI</sequence>
<evidence type="ECO:0000256" key="1">
    <source>
        <dbReference type="SAM" id="Coils"/>
    </source>
</evidence>
<organism evidence="2 3">
    <name type="scientific">Paenibacillus allorhizoplanae</name>
    <dbReference type="NCBI Taxonomy" id="2905648"/>
    <lineage>
        <taxon>Bacteria</taxon>
        <taxon>Bacillati</taxon>
        <taxon>Bacillota</taxon>
        <taxon>Bacilli</taxon>
        <taxon>Bacillales</taxon>
        <taxon>Paenibacillaceae</taxon>
        <taxon>Paenibacillus</taxon>
    </lineage>
</organism>
<reference evidence="2" key="1">
    <citation type="submission" date="2022-01" db="EMBL/GenBank/DDBJ databases">
        <authorList>
            <person name="Criscuolo A."/>
        </authorList>
    </citation>
    <scope>NUCLEOTIDE SEQUENCE</scope>
    <source>
        <strain evidence="2">CIP111891</strain>
    </source>
</reference>
<feature type="coiled-coil region" evidence="1">
    <location>
        <begin position="69"/>
        <end position="123"/>
    </location>
</feature>
<dbReference type="EMBL" id="CAKMMW010000005">
    <property type="protein sequence ID" value="CAH1202922.1"/>
    <property type="molecule type" value="Genomic_DNA"/>
</dbReference>
<dbReference type="Gene3D" id="3.40.50.300">
    <property type="entry name" value="P-loop containing nucleotide triphosphate hydrolases"/>
    <property type="match status" value="1"/>
</dbReference>
<dbReference type="InterPro" id="IPR027417">
    <property type="entry name" value="P-loop_NTPase"/>
</dbReference>
<proteinExistence type="predicted"/>
<keyword evidence="3" id="KW-1185">Reference proteome</keyword>
<comment type="caution">
    <text evidence="2">The sequence shown here is derived from an EMBL/GenBank/DDBJ whole genome shotgun (WGS) entry which is preliminary data.</text>
</comment>
<name>A0ABM9C559_9BACL</name>
<protein>
    <submittedName>
        <fullName evidence="2">Uncharacterized protein</fullName>
    </submittedName>
</protein>
<keyword evidence="1" id="KW-0175">Coiled coil</keyword>
<evidence type="ECO:0000313" key="3">
    <source>
        <dbReference type="Proteomes" id="UP000838821"/>
    </source>
</evidence>
<accession>A0ABM9C559</accession>
<dbReference type="Proteomes" id="UP000838821">
    <property type="component" value="Unassembled WGS sequence"/>
</dbReference>
<gene>
    <name evidence="2" type="ORF">PAECIP111891_02145</name>
</gene>
<evidence type="ECO:0000313" key="2">
    <source>
        <dbReference type="EMBL" id="CAH1202922.1"/>
    </source>
</evidence>